<proteinExistence type="predicted"/>
<protein>
    <submittedName>
        <fullName evidence="1">Uncharacterized protein</fullName>
    </submittedName>
</protein>
<dbReference type="Proteomes" id="UP000030764">
    <property type="component" value="Unassembled WGS sequence"/>
</dbReference>
<dbReference type="EMBL" id="KL363205">
    <property type="protein sequence ID" value="KFD54767.1"/>
    <property type="molecule type" value="Genomic_DNA"/>
</dbReference>
<reference evidence="1 2" key="1">
    <citation type="journal article" date="2014" name="Nat. Genet.">
        <title>Genome and transcriptome of the porcine whipworm Trichuris suis.</title>
        <authorList>
            <person name="Jex A.R."/>
            <person name="Nejsum P."/>
            <person name="Schwarz E.M."/>
            <person name="Hu L."/>
            <person name="Young N.D."/>
            <person name="Hall R.S."/>
            <person name="Korhonen P.K."/>
            <person name="Liao S."/>
            <person name="Thamsborg S."/>
            <person name="Xia J."/>
            <person name="Xu P."/>
            <person name="Wang S."/>
            <person name="Scheerlinck J.P."/>
            <person name="Hofmann A."/>
            <person name="Sternberg P.W."/>
            <person name="Wang J."/>
            <person name="Gasser R.B."/>
        </authorList>
    </citation>
    <scope>NUCLEOTIDE SEQUENCE [LARGE SCALE GENOMIC DNA]</scope>
    <source>
        <strain evidence="1">DCEP-RM93M</strain>
    </source>
</reference>
<organism evidence="1 2">
    <name type="scientific">Trichuris suis</name>
    <name type="common">pig whipworm</name>
    <dbReference type="NCBI Taxonomy" id="68888"/>
    <lineage>
        <taxon>Eukaryota</taxon>
        <taxon>Metazoa</taxon>
        <taxon>Ecdysozoa</taxon>
        <taxon>Nematoda</taxon>
        <taxon>Enoplea</taxon>
        <taxon>Dorylaimia</taxon>
        <taxon>Trichinellida</taxon>
        <taxon>Trichuridae</taxon>
        <taxon>Trichuris</taxon>
    </lineage>
</organism>
<gene>
    <name evidence="1" type="ORF">M513_04467</name>
</gene>
<dbReference type="AlphaFoldDB" id="A0A085MC21"/>
<accession>A0A085MC21</accession>
<keyword evidence="2" id="KW-1185">Reference proteome</keyword>
<evidence type="ECO:0000313" key="2">
    <source>
        <dbReference type="Proteomes" id="UP000030764"/>
    </source>
</evidence>
<name>A0A085MC21_9BILA</name>
<evidence type="ECO:0000313" key="1">
    <source>
        <dbReference type="EMBL" id="KFD54767.1"/>
    </source>
</evidence>
<sequence>MLVVAAPLISFRETEYPSAQSGRELGVVPIERRTCLSWSIPAQKSASFREHSSIADGDLMAHSSCWPPTTPKLQLRGPARLTSI</sequence>